<dbReference type="CDD" id="cd13118">
    <property type="entry name" value="POLO_box_1"/>
    <property type="match status" value="1"/>
</dbReference>
<dbReference type="EMBL" id="LT552062">
    <property type="protein sequence ID" value="SAL98205.1"/>
    <property type="molecule type" value="Genomic_DNA"/>
</dbReference>
<keyword evidence="12" id="KW-1185">Reference proteome</keyword>
<evidence type="ECO:0000256" key="4">
    <source>
        <dbReference type="ARBA" id="ARBA00022777"/>
    </source>
</evidence>
<dbReference type="InterPro" id="IPR017441">
    <property type="entry name" value="Protein_kinase_ATP_BS"/>
</dbReference>
<dbReference type="GO" id="GO:0005737">
    <property type="term" value="C:cytoplasm"/>
    <property type="evidence" value="ECO:0007669"/>
    <property type="project" value="TreeGrafter"/>
</dbReference>
<dbReference type="OrthoDB" id="408964at2759"/>
<feature type="domain" description="POLO box" evidence="10">
    <location>
        <begin position="463"/>
        <end position="542"/>
    </location>
</feature>
<dbReference type="SUPFAM" id="SSF56112">
    <property type="entry name" value="Protein kinase-like (PK-like)"/>
    <property type="match status" value="1"/>
</dbReference>
<dbReference type="PROSITE" id="PS50078">
    <property type="entry name" value="POLO_BOX"/>
    <property type="match status" value="1"/>
</dbReference>
<evidence type="ECO:0000256" key="2">
    <source>
        <dbReference type="ARBA" id="ARBA00022679"/>
    </source>
</evidence>
<feature type="domain" description="Protein kinase" evidence="9">
    <location>
        <begin position="137"/>
        <end position="375"/>
    </location>
</feature>
<evidence type="ECO:0000256" key="7">
    <source>
        <dbReference type="RuleBase" id="RU361162"/>
    </source>
</evidence>
<dbReference type="PROSITE" id="PS50011">
    <property type="entry name" value="PROTEIN_KINASE_DOM"/>
    <property type="match status" value="1"/>
</dbReference>
<dbReference type="FunFam" id="3.30.200.20:FF:000042">
    <property type="entry name" value="Aurora kinase A"/>
    <property type="match status" value="1"/>
</dbReference>
<dbReference type="InterPro" id="IPR000719">
    <property type="entry name" value="Prot_kinase_dom"/>
</dbReference>
<evidence type="ECO:0000256" key="5">
    <source>
        <dbReference type="ARBA" id="ARBA00022840"/>
    </source>
</evidence>
<dbReference type="FunCoup" id="A0A168MAM8">
    <property type="interactions" value="381"/>
</dbReference>
<dbReference type="STRING" id="4829.A0A168MAM8"/>
<evidence type="ECO:0000256" key="3">
    <source>
        <dbReference type="ARBA" id="ARBA00022741"/>
    </source>
</evidence>
<dbReference type="InterPro" id="IPR000959">
    <property type="entry name" value="POLO_box_dom"/>
</dbReference>
<dbReference type="PROSITE" id="PS00107">
    <property type="entry name" value="PROTEIN_KINASE_ATP"/>
    <property type="match status" value="1"/>
</dbReference>
<dbReference type="GO" id="GO:0004674">
    <property type="term" value="F:protein serine/threonine kinase activity"/>
    <property type="evidence" value="ECO:0007669"/>
    <property type="project" value="UniProtKB-KW"/>
</dbReference>
<feature type="compositionally biased region" description="Low complexity" evidence="8">
    <location>
        <begin position="400"/>
        <end position="419"/>
    </location>
</feature>
<evidence type="ECO:0000259" key="10">
    <source>
        <dbReference type="PROSITE" id="PS50078"/>
    </source>
</evidence>
<dbReference type="SMART" id="SM00220">
    <property type="entry name" value="S_TKc"/>
    <property type="match status" value="1"/>
</dbReference>
<dbReference type="Gene3D" id="3.30.1120.30">
    <property type="entry name" value="POLO box domain"/>
    <property type="match status" value="2"/>
</dbReference>
<feature type="compositionally biased region" description="Polar residues" evidence="8">
    <location>
        <begin position="65"/>
        <end position="74"/>
    </location>
</feature>
<evidence type="ECO:0000256" key="1">
    <source>
        <dbReference type="ARBA" id="ARBA00022527"/>
    </source>
</evidence>
<organism evidence="11">
    <name type="scientific">Absidia glauca</name>
    <name type="common">Pin mould</name>
    <dbReference type="NCBI Taxonomy" id="4829"/>
    <lineage>
        <taxon>Eukaryota</taxon>
        <taxon>Fungi</taxon>
        <taxon>Fungi incertae sedis</taxon>
        <taxon>Mucoromycota</taxon>
        <taxon>Mucoromycotina</taxon>
        <taxon>Mucoromycetes</taxon>
        <taxon>Mucorales</taxon>
        <taxon>Cunninghamellaceae</taxon>
        <taxon>Absidia</taxon>
    </lineage>
</organism>
<gene>
    <name evidence="11" type="primary">ABSGL_03734.1 scaffold 4673</name>
</gene>
<dbReference type="PROSITE" id="PS00108">
    <property type="entry name" value="PROTEIN_KINASE_ST"/>
    <property type="match status" value="1"/>
</dbReference>
<feature type="compositionally biased region" description="Low complexity" evidence="8">
    <location>
        <begin position="46"/>
        <end position="56"/>
    </location>
</feature>
<dbReference type="SUPFAM" id="SSF82615">
    <property type="entry name" value="Polo-box domain"/>
    <property type="match status" value="1"/>
</dbReference>
<dbReference type="Gene3D" id="3.30.200.20">
    <property type="entry name" value="Phosphorylase Kinase, domain 1"/>
    <property type="match status" value="1"/>
</dbReference>
<dbReference type="InterPro" id="IPR008271">
    <property type="entry name" value="Ser/Thr_kinase_AS"/>
</dbReference>
<dbReference type="AlphaFoldDB" id="A0A168MAM8"/>
<feature type="region of interest" description="Disordered" evidence="8">
    <location>
        <begin position="400"/>
        <end position="420"/>
    </location>
</feature>
<keyword evidence="3 6" id="KW-0547">Nucleotide-binding</keyword>
<sequence length="595" mass="67615">MLQERKPTNGRRSPATTERPLATQDKRGSGGVTIPKDPPTRPPPAHASSTVAASAAVIFKKIQKENANPSTSTHRAPLRPSERNTTPRLTPQPIKKPTTNVRATTQQRKRQASNRIPVVTDEEVPVTMIDTEHNATYTKLQYLGEGGFARCYRVRDQDGKVYAAKVVAIASLQQEKYRLKLHGEIITHGLMKHPRIVQFYSCFEDDNNVYLILELCENKTLVEMIKARRNLTEAETRYYIIQLLDACRYMHEQHIVHRDIKLSNVFLDHKMNVKLGDFGLSATLKSAEDRKRTICGTPNYMAPEILFGNHTHNQKVDIWALGVVLRIHNNSRKPTYTFPASIPLSPEAKDLVSKMLVNDPDARLSIFEILQHPFIQHHELPSRIPRSALQGRPVLQFLRTPSSEPSASTSTLSQDSQQSGMEKKLITTLVSALRQALNNKKYLMKRRKGTPIEPIVWTKHNAFLSKWVDFTTKYGLGYSISDGEMGVLFNDSTTLSTFDETTYRYIAHGTPPLIQEYQHTNIPAHLMKKQYLMKNFKEYIPKLMFMEYGTKIIYVDKSRKLKMYELTEAIATGDADLLSLLTYALETLEAQAQIA</sequence>
<dbReference type="Pfam" id="PF00069">
    <property type="entry name" value="Pkinase"/>
    <property type="match status" value="1"/>
</dbReference>
<dbReference type="InterPro" id="IPR036947">
    <property type="entry name" value="POLO_box_dom_sf"/>
</dbReference>
<evidence type="ECO:0000313" key="12">
    <source>
        <dbReference type="Proteomes" id="UP000078561"/>
    </source>
</evidence>
<accession>A0A168MAM8</accession>
<dbReference type="PANTHER" id="PTHR24345:SF0">
    <property type="entry name" value="CELL CYCLE SERINE_THREONINE-PROTEIN KINASE CDC5_MSD2"/>
    <property type="match status" value="1"/>
</dbReference>
<reference evidence="11" key="1">
    <citation type="submission" date="2016-04" db="EMBL/GenBank/DDBJ databases">
        <authorList>
            <person name="Evans L.H."/>
            <person name="Alamgir A."/>
            <person name="Owens N."/>
            <person name="Weber N.D."/>
            <person name="Virtaneva K."/>
            <person name="Barbian K."/>
            <person name="Babar A."/>
            <person name="Rosenke K."/>
        </authorList>
    </citation>
    <scope>NUCLEOTIDE SEQUENCE [LARGE SCALE GENOMIC DNA]</scope>
    <source>
        <strain evidence="11">CBS 101.48</strain>
    </source>
</reference>
<evidence type="ECO:0000256" key="8">
    <source>
        <dbReference type="SAM" id="MobiDB-lite"/>
    </source>
</evidence>
<protein>
    <recommendedName>
        <fullName evidence="7">Serine/threonine-protein kinase</fullName>
        <ecNumber evidence="7">2.7.11.21</ecNumber>
    </recommendedName>
</protein>
<proteinExistence type="inferred from homology"/>
<comment type="catalytic activity">
    <reaction evidence="7">
        <text>L-threonyl-[protein] + ATP = O-phospho-L-threonyl-[protein] + ADP + H(+)</text>
        <dbReference type="Rhea" id="RHEA:46608"/>
        <dbReference type="Rhea" id="RHEA-COMP:11060"/>
        <dbReference type="Rhea" id="RHEA-COMP:11605"/>
        <dbReference type="ChEBI" id="CHEBI:15378"/>
        <dbReference type="ChEBI" id="CHEBI:30013"/>
        <dbReference type="ChEBI" id="CHEBI:30616"/>
        <dbReference type="ChEBI" id="CHEBI:61977"/>
        <dbReference type="ChEBI" id="CHEBI:456216"/>
        <dbReference type="EC" id="2.7.11.21"/>
    </reaction>
</comment>
<dbReference type="GO" id="GO:0005524">
    <property type="term" value="F:ATP binding"/>
    <property type="evidence" value="ECO:0007669"/>
    <property type="project" value="UniProtKB-UniRule"/>
</dbReference>
<name>A0A168MAM8_ABSGL</name>
<feature type="region of interest" description="Disordered" evidence="8">
    <location>
        <begin position="1"/>
        <end position="114"/>
    </location>
</feature>
<dbReference type="GO" id="GO:0005634">
    <property type="term" value="C:nucleus"/>
    <property type="evidence" value="ECO:0007669"/>
    <property type="project" value="TreeGrafter"/>
</dbReference>
<dbReference type="InterPro" id="IPR011009">
    <property type="entry name" value="Kinase-like_dom_sf"/>
</dbReference>
<dbReference type="GO" id="GO:0000922">
    <property type="term" value="C:spindle pole"/>
    <property type="evidence" value="ECO:0007669"/>
    <property type="project" value="TreeGrafter"/>
</dbReference>
<dbReference type="InParanoid" id="A0A168MAM8"/>
<dbReference type="Pfam" id="PF00659">
    <property type="entry name" value="POLO_box"/>
    <property type="match status" value="1"/>
</dbReference>
<dbReference type="GO" id="GO:0007052">
    <property type="term" value="P:mitotic spindle organization"/>
    <property type="evidence" value="ECO:0007669"/>
    <property type="project" value="TreeGrafter"/>
</dbReference>
<feature type="compositionally biased region" description="Polar residues" evidence="8">
    <location>
        <begin position="97"/>
        <end position="106"/>
    </location>
</feature>
<dbReference type="Proteomes" id="UP000078561">
    <property type="component" value="Unassembled WGS sequence"/>
</dbReference>
<dbReference type="GO" id="GO:0000776">
    <property type="term" value="C:kinetochore"/>
    <property type="evidence" value="ECO:0007669"/>
    <property type="project" value="TreeGrafter"/>
</dbReference>
<evidence type="ECO:0000313" key="11">
    <source>
        <dbReference type="EMBL" id="SAL98205.1"/>
    </source>
</evidence>
<feature type="compositionally biased region" description="Pro residues" evidence="8">
    <location>
        <begin position="36"/>
        <end position="45"/>
    </location>
</feature>
<keyword evidence="1 7" id="KW-0723">Serine/threonine-protein kinase</keyword>
<dbReference type="EC" id="2.7.11.21" evidence="7"/>
<keyword evidence="5 6" id="KW-0067">ATP-binding</keyword>
<evidence type="ECO:0000259" key="9">
    <source>
        <dbReference type="PROSITE" id="PS50011"/>
    </source>
</evidence>
<feature type="binding site" evidence="6">
    <location>
        <position position="165"/>
    </location>
    <ligand>
        <name>ATP</name>
        <dbReference type="ChEBI" id="CHEBI:30616"/>
    </ligand>
</feature>
<keyword evidence="2 7" id="KW-0808">Transferase</keyword>
<dbReference type="GO" id="GO:0005816">
    <property type="term" value="C:spindle pole body"/>
    <property type="evidence" value="ECO:0007669"/>
    <property type="project" value="TreeGrafter"/>
</dbReference>
<dbReference type="PANTHER" id="PTHR24345">
    <property type="entry name" value="SERINE/THREONINE-PROTEIN KINASE PLK"/>
    <property type="match status" value="1"/>
</dbReference>
<dbReference type="Gene3D" id="1.10.510.10">
    <property type="entry name" value="Transferase(Phosphotransferase) domain 1"/>
    <property type="match status" value="1"/>
</dbReference>
<keyword evidence="4 7" id="KW-0418">Kinase</keyword>
<evidence type="ECO:0000256" key="6">
    <source>
        <dbReference type="PROSITE-ProRule" id="PRU10141"/>
    </source>
</evidence>
<dbReference type="InterPro" id="IPR033701">
    <property type="entry name" value="POLO_box_1"/>
</dbReference>
<comment type="similarity">
    <text evidence="7">Belongs to the protein kinase superfamily. Ser/Thr protein kinase family. CDC5/Polo subfamily.</text>
</comment>